<sequence>MQIIWSDKADRILAVGVWLGPERSNWALTKEQVLNAIGELRDADIVILGGDVLSGPDKCFRDTYANWYFEPSTSCIDSDAVLASALKASSYVRNYPDDDAYFVIVTSDA</sequence>
<dbReference type="RefSeq" id="WP_060719004.1">
    <property type="nucleotide sequence ID" value="NZ_CP055265.1"/>
</dbReference>
<protein>
    <recommendedName>
        <fullName evidence="1">Immunity protein 40 domain-containing protein</fullName>
    </recommendedName>
</protein>
<comment type="caution">
    <text evidence="2">The sequence shown here is derived from an EMBL/GenBank/DDBJ whole genome shotgun (WGS) entry which is preliminary data.</text>
</comment>
<dbReference type="EMBL" id="QUSG01000001">
    <property type="protein sequence ID" value="KAA3532055.1"/>
    <property type="molecule type" value="Genomic_DNA"/>
</dbReference>
<feature type="domain" description="Immunity protein 40" evidence="1">
    <location>
        <begin position="24"/>
        <end position="105"/>
    </location>
</feature>
<dbReference type="OrthoDB" id="8298039at2"/>
<reference evidence="2 3" key="1">
    <citation type="submission" date="2018-08" db="EMBL/GenBank/DDBJ databases">
        <title>Genome sequencing of Agrobacterium vitis strain ICMP 10754.</title>
        <authorList>
            <person name="Visnovsky S.B."/>
            <person name="Pitman A.R."/>
        </authorList>
    </citation>
    <scope>NUCLEOTIDE SEQUENCE [LARGE SCALE GENOMIC DNA]</scope>
    <source>
        <strain evidence="2 3">ICMP 10754</strain>
    </source>
</reference>
<evidence type="ECO:0000313" key="3">
    <source>
        <dbReference type="Proteomes" id="UP000436911"/>
    </source>
</evidence>
<dbReference type="GeneID" id="60681941"/>
<accession>A0A368P096</accession>
<dbReference type="InterPro" id="IPR029080">
    <property type="entry name" value="Imm40"/>
</dbReference>
<evidence type="ECO:0000259" key="1">
    <source>
        <dbReference type="Pfam" id="PF15569"/>
    </source>
</evidence>
<gene>
    <name evidence="2" type="ORF">DXT89_01460</name>
</gene>
<proteinExistence type="predicted"/>
<dbReference type="Proteomes" id="UP000436911">
    <property type="component" value="Unassembled WGS sequence"/>
</dbReference>
<dbReference type="AlphaFoldDB" id="A0A368P096"/>
<organism evidence="2 3">
    <name type="scientific">Agrobacterium vitis</name>
    <name type="common">Rhizobium vitis</name>
    <dbReference type="NCBI Taxonomy" id="373"/>
    <lineage>
        <taxon>Bacteria</taxon>
        <taxon>Pseudomonadati</taxon>
        <taxon>Pseudomonadota</taxon>
        <taxon>Alphaproteobacteria</taxon>
        <taxon>Hyphomicrobiales</taxon>
        <taxon>Rhizobiaceae</taxon>
        <taxon>Rhizobium/Agrobacterium group</taxon>
        <taxon>Agrobacterium</taxon>
    </lineage>
</organism>
<evidence type="ECO:0000313" key="2">
    <source>
        <dbReference type="EMBL" id="KAA3532055.1"/>
    </source>
</evidence>
<dbReference type="Pfam" id="PF15569">
    <property type="entry name" value="Imm40"/>
    <property type="match status" value="1"/>
</dbReference>
<name>A0A368P096_AGRVI</name>